<evidence type="ECO:0000313" key="1">
    <source>
        <dbReference type="EMBL" id="PTX41187.1"/>
    </source>
</evidence>
<dbReference type="AlphaFoldDB" id="A0A2T6ABM9"/>
<keyword evidence="2" id="KW-1185">Reference proteome</keyword>
<protein>
    <recommendedName>
        <fullName evidence="3">SnoaL-like domain-containing protein</fullName>
    </recommendedName>
</protein>
<evidence type="ECO:0000313" key="2">
    <source>
        <dbReference type="Proteomes" id="UP000244069"/>
    </source>
</evidence>
<name>A0A2T6ABM9_9RHOB</name>
<dbReference type="OrthoDB" id="7717972at2"/>
<dbReference type="Gene3D" id="3.10.450.50">
    <property type="match status" value="1"/>
</dbReference>
<comment type="caution">
    <text evidence="1">The sequence shown here is derived from an EMBL/GenBank/DDBJ whole genome shotgun (WGS) entry which is preliminary data.</text>
</comment>
<accession>A0A2T6ABM9</accession>
<dbReference type="RefSeq" id="WP_107978390.1">
    <property type="nucleotide sequence ID" value="NZ_BMEZ01000029.1"/>
</dbReference>
<dbReference type="Proteomes" id="UP000244069">
    <property type="component" value="Unassembled WGS sequence"/>
</dbReference>
<gene>
    <name evidence="1" type="ORF">C8N44_13128</name>
</gene>
<dbReference type="EMBL" id="QBKN01000031">
    <property type="protein sequence ID" value="PTX41187.1"/>
    <property type="molecule type" value="Genomic_DNA"/>
</dbReference>
<organism evidence="1 2">
    <name type="scientific">Allosediminivita pacifica</name>
    <dbReference type="NCBI Taxonomy" id="1267769"/>
    <lineage>
        <taxon>Bacteria</taxon>
        <taxon>Pseudomonadati</taxon>
        <taxon>Pseudomonadota</taxon>
        <taxon>Alphaproteobacteria</taxon>
        <taxon>Rhodobacterales</taxon>
        <taxon>Paracoccaceae</taxon>
        <taxon>Allosediminivita</taxon>
    </lineage>
</organism>
<reference evidence="1 2" key="1">
    <citation type="submission" date="2018-04" db="EMBL/GenBank/DDBJ databases">
        <title>Genomic Encyclopedia of Archaeal and Bacterial Type Strains, Phase II (KMG-II): from individual species to whole genera.</title>
        <authorList>
            <person name="Goeker M."/>
        </authorList>
    </citation>
    <scope>NUCLEOTIDE SEQUENCE [LARGE SCALE GENOMIC DNA]</scope>
    <source>
        <strain evidence="1 2">DSM 29329</strain>
    </source>
</reference>
<sequence length="306" mass="34213">MSGHTGTPAQGKGAPAAGRRDAVAAVRAQYQAVLDDMRTALEAGDTAAYARHFSLPLVTSNMDGSVRTETAEELSEVVADYLDIYARRGIARVEQRCEAARIDPSGCLEGYHLTRFFGEGANGTEVAHSRFVMTREDDAWKVIRLETGLERSMWPMRPDRFEPIPGRDLTDDQFTAYSIVQAMLNITTLHVLNGDAEGFAQGALFPIFVQSRQGRYTIDDIEALRKDMALYREEFQIHGVDDVYRPLKSAEFVGPDKITGTYRTYILSRGGLVVEPYESALTLQRCEDGRWRTTSIMHGLGHLNWR</sequence>
<dbReference type="SUPFAM" id="SSF54427">
    <property type="entry name" value="NTF2-like"/>
    <property type="match status" value="1"/>
</dbReference>
<proteinExistence type="predicted"/>
<dbReference type="InterPro" id="IPR032710">
    <property type="entry name" value="NTF2-like_dom_sf"/>
</dbReference>
<evidence type="ECO:0008006" key="3">
    <source>
        <dbReference type="Google" id="ProtNLM"/>
    </source>
</evidence>